<protein>
    <recommendedName>
        <fullName evidence="1">Archaeal Rqc2 homolog aRqcH</fullName>
        <shortName evidence="1">aRqcH</shortName>
    </recommendedName>
</protein>
<dbReference type="PANTHER" id="PTHR15239">
    <property type="entry name" value="NUCLEAR EXPORT MEDIATOR FACTOR NEMF"/>
    <property type="match status" value="1"/>
</dbReference>
<evidence type="ECO:0000256" key="2">
    <source>
        <dbReference type="SAM" id="MobiDB-lite"/>
    </source>
</evidence>
<reference evidence="4 5" key="1">
    <citation type="journal article" date="2019" name="Int. J. Syst. Evol. Microbiol.">
        <title>The Global Catalogue of Microorganisms (GCM) 10K type strain sequencing project: providing services to taxonomists for standard genome sequencing and annotation.</title>
        <authorList>
            <consortium name="The Broad Institute Genomics Platform"/>
            <consortium name="The Broad Institute Genome Sequencing Center for Infectious Disease"/>
            <person name="Wu L."/>
            <person name="Ma J."/>
        </authorList>
    </citation>
    <scope>NUCLEOTIDE SEQUENCE [LARGE SCALE GENOMIC DNA]</scope>
    <source>
        <strain evidence="4 5">NBRC 111368</strain>
    </source>
</reference>
<dbReference type="GO" id="GO:0072344">
    <property type="term" value="P:rescue of stalled ribosome"/>
    <property type="evidence" value="ECO:0007669"/>
    <property type="project" value="UniProtKB-UniRule"/>
</dbReference>
<feature type="region of interest" description="Disordered" evidence="2">
    <location>
        <begin position="244"/>
        <end position="278"/>
    </location>
</feature>
<dbReference type="EMBL" id="JBHSWU010000139">
    <property type="protein sequence ID" value="MFC6724281.1"/>
    <property type="molecule type" value="Genomic_DNA"/>
</dbReference>
<accession>A0ABD5RY82</accession>
<dbReference type="Pfam" id="PF05833">
    <property type="entry name" value="NFACT_N"/>
    <property type="match status" value="1"/>
</dbReference>
<dbReference type="HAMAP" id="MF_00844_A">
    <property type="entry name" value="RqcH_A"/>
    <property type="match status" value="1"/>
</dbReference>
<keyword evidence="1" id="KW-0694">RNA-binding</keyword>
<dbReference type="PANTHER" id="PTHR15239:SF6">
    <property type="entry name" value="RIBOSOME QUALITY CONTROL COMPLEX SUBUNIT NEMF"/>
    <property type="match status" value="1"/>
</dbReference>
<feature type="compositionally biased region" description="Acidic residues" evidence="2">
    <location>
        <begin position="488"/>
        <end position="502"/>
    </location>
</feature>
<organism evidence="4 5">
    <name type="scientific">Halobium palmae</name>
    <dbReference type="NCBI Taxonomy" id="1776492"/>
    <lineage>
        <taxon>Archaea</taxon>
        <taxon>Methanobacteriati</taxon>
        <taxon>Methanobacteriota</taxon>
        <taxon>Stenosarchaea group</taxon>
        <taxon>Halobacteria</taxon>
        <taxon>Halobacteriales</taxon>
        <taxon>Haloferacaceae</taxon>
        <taxon>Halobium</taxon>
    </lineage>
</organism>
<dbReference type="Proteomes" id="UP001596328">
    <property type="component" value="Unassembled WGS sequence"/>
</dbReference>
<evidence type="ECO:0000259" key="3">
    <source>
        <dbReference type="Pfam" id="PF05670"/>
    </source>
</evidence>
<comment type="caution">
    <text evidence="4">The sequence shown here is derived from an EMBL/GenBank/DDBJ whole genome shotgun (WGS) entry which is preliminary data.</text>
</comment>
<proteinExistence type="inferred from homology"/>
<comment type="function">
    <text evidence="1">Probably part of the ribosome quality control system (RQC). May mediate the addition of alanine residues (Ala tailing) to incompletely synthesized nascent chains from stalled ribosomes, leading to their degradation.</text>
</comment>
<keyword evidence="5" id="KW-1185">Reference proteome</keyword>
<dbReference type="GO" id="GO:0000049">
    <property type="term" value="F:tRNA binding"/>
    <property type="evidence" value="ECO:0007669"/>
    <property type="project" value="UniProtKB-UniRule"/>
</dbReference>
<dbReference type="InterPro" id="IPR043681">
    <property type="entry name" value="RqcH_archaeal"/>
</dbReference>
<gene>
    <name evidence="1 4" type="primary">rqcH</name>
    <name evidence="4" type="ORF">ACFQE1_07820</name>
</gene>
<dbReference type="GO" id="GO:0019843">
    <property type="term" value="F:rRNA binding"/>
    <property type="evidence" value="ECO:0007669"/>
    <property type="project" value="UniProtKB-UniRule"/>
</dbReference>
<dbReference type="Gene3D" id="2.30.310.10">
    <property type="entry name" value="ibrinogen binding protein from staphylococcus aureus domain"/>
    <property type="match status" value="1"/>
</dbReference>
<keyword evidence="1" id="KW-0175">Coiled coil</keyword>
<name>A0ABD5RY82_9EURY</name>
<feature type="domain" description="NFACT RNA-binding" evidence="3">
    <location>
        <begin position="527"/>
        <end position="643"/>
    </location>
</feature>
<dbReference type="GO" id="GO:0043023">
    <property type="term" value="F:ribosomal large subunit binding"/>
    <property type="evidence" value="ECO:0007669"/>
    <property type="project" value="UniProtKB-UniRule"/>
</dbReference>
<dbReference type="InterPro" id="IPR051608">
    <property type="entry name" value="RQC_Subunit_NEMF"/>
</dbReference>
<feature type="coiled-coil region" evidence="1">
    <location>
        <begin position="342"/>
        <end position="376"/>
    </location>
</feature>
<comment type="subunit">
    <text evidence="1">Associates with stalled 50S ribosomal subunits.</text>
</comment>
<keyword evidence="1" id="KW-0648">Protein biosynthesis</keyword>
<comment type="similarity">
    <text evidence="1">Belongs to the NEMF family.</text>
</comment>
<dbReference type="Pfam" id="PF05670">
    <property type="entry name" value="NFACT-R_1"/>
    <property type="match status" value="1"/>
</dbReference>
<dbReference type="NCBIfam" id="NF041120">
    <property type="entry name" value="RqcH_arch"/>
    <property type="match status" value="1"/>
</dbReference>
<feature type="region of interest" description="Disordered" evidence="2">
    <location>
        <begin position="483"/>
        <end position="502"/>
    </location>
</feature>
<evidence type="ECO:0000313" key="4">
    <source>
        <dbReference type="EMBL" id="MFC6724281.1"/>
    </source>
</evidence>
<feature type="compositionally biased region" description="Acidic residues" evidence="2">
    <location>
        <begin position="251"/>
        <end position="275"/>
    </location>
</feature>
<keyword evidence="1" id="KW-0820">tRNA-binding</keyword>
<dbReference type="InterPro" id="IPR008532">
    <property type="entry name" value="NFACT_RNA-bd"/>
</dbReference>
<dbReference type="AlphaFoldDB" id="A0ABD5RY82"/>
<keyword evidence="1" id="KW-0699">rRNA-binding</keyword>
<evidence type="ECO:0000256" key="1">
    <source>
        <dbReference type="HAMAP-Rule" id="MF_00844"/>
    </source>
</evidence>
<evidence type="ECO:0000313" key="5">
    <source>
        <dbReference type="Proteomes" id="UP001596328"/>
    </source>
</evidence>
<sequence>MDPKRELTSIDLAALTTELGRYEGAKVDKAYLYDDDLLRLKLRDFDRGRVELLLEVGDTKRAHVATPEHVPEAPGRPPNFAMMLRNRLNGADFAGVEQFEFDRILTFSFERGDENTDIVVELFGQGNVAVLDETGEVVQCLDTVRLKSRTVAPGSQYGFPASRVNPLTASYERFAANMEDSDTDVVRTLATQLNFGGLWGEELCTRAGVEKTLDIADATEEEYRALYDAVQRVKAPIRTGELDPRVYFEPAESDGESAEDGGSDGNDDDGGEEPDPAERVVDVTPIPMEEHAGEESEAFDSFNAALDEYFYRLAQEAEETAGAGGAGGTGGGRQRPDFEEQIEKQQRIIEQQEGAIEGFEREAAAEREKAESLYANYELVDEVLSTVRSAREESVPWDDIEEKLAAGAERGIPAAEAVVGVDGAEGTVSVEIGGNRIDLDVSTGVEKNADRLYTEAKRIEGKKEGALEAIEDTREELEAVKKRREEWEAADEEDGDDGDEEGEFADVDWLTRESIPVRQSEQWYERFRWFETSDGFLVIGGRNADQNEEIVKKYLGKHDLFFHTQSHGGPVTVVKATGPSEAARDVDIPERSREEAAQFAVSYSSVWKDGRHADDAYLVDASQVSKTPESGEYLEKGGFAIRGDREYYRDVACEIAVGIRCEPDTRVVGGPPSAIEPTAETSVTVRPGRYAQNDMAKMLYREFRERFADQSFVRKVASADRIQEFLPPGGSEMEGE</sequence>